<evidence type="ECO:0000256" key="4">
    <source>
        <dbReference type="ARBA" id="ARBA00022692"/>
    </source>
</evidence>
<name>A0A482VN93_ASBVE</name>
<evidence type="ECO:0000256" key="8">
    <source>
        <dbReference type="RuleBase" id="RU000488"/>
    </source>
</evidence>
<evidence type="ECO:0000256" key="1">
    <source>
        <dbReference type="ARBA" id="ARBA00004141"/>
    </source>
</evidence>
<dbReference type="InterPro" id="IPR036535">
    <property type="entry name" value="STAT_N_sf"/>
</dbReference>
<dbReference type="EMBL" id="QDEB01082523">
    <property type="protein sequence ID" value="RZC34156.1"/>
    <property type="molecule type" value="Genomic_DNA"/>
</dbReference>
<evidence type="ECO:0000256" key="2">
    <source>
        <dbReference type="ARBA" id="ARBA00006375"/>
    </source>
</evidence>
<organism evidence="10 11">
    <name type="scientific">Asbolus verrucosus</name>
    <name type="common">Desert ironclad beetle</name>
    <dbReference type="NCBI Taxonomy" id="1661398"/>
    <lineage>
        <taxon>Eukaryota</taxon>
        <taxon>Metazoa</taxon>
        <taxon>Ecdysozoa</taxon>
        <taxon>Arthropoda</taxon>
        <taxon>Hexapoda</taxon>
        <taxon>Insecta</taxon>
        <taxon>Pterygota</taxon>
        <taxon>Neoptera</taxon>
        <taxon>Endopterygota</taxon>
        <taxon>Coleoptera</taxon>
        <taxon>Polyphaga</taxon>
        <taxon>Cucujiformia</taxon>
        <taxon>Tenebrionidae</taxon>
        <taxon>Pimeliinae</taxon>
        <taxon>Asbolus</taxon>
    </lineage>
</organism>
<dbReference type="InterPro" id="IPR018108">
    <property type="entry name" value="MCP_transmembrane"/>
</dbReference>
<comment type="subcellular location">
    <subcellularLocation>
        <location evidence="1">Membrane</location>
        <topology evidence="1">Multi-pass membrane protein</topology>
    </subcellularLocation>
</comment>
<dbReference type="AlphaFoldDB" id="A0A482VN93"/>
<comment type="similarity">
    <text evidence="2 8">Belongs to the mitochondrial carrier (TC 2.A.29) family.</text>
</comment>
<keyword evidence="3 8" id="KW-0813">Transport</keyword>
<dbReference type="Pfam" id="PF00153">
    <property type="entry name" value="Mito_carr"/>
    <property type="match status" value="3"/>
</dbReference>
<dbReference type="InterPro" id="IPR002067">
    <property type="entry name" value="MCP"/>
</dbReference>
<reference evidence="10 11" key="1">
    <citation type="submission" date="2017-03" db="EMBL/GenBank/DDBJ databases">
        <title>Genome of the blue death feigning beetle - Asbolus verrucosus.</title>
        <authorList>
            <person name="Rider S.D."/>
        </authorList>
    </citation>
    <scope>NUCLEOTIDE SEQUENCE [LARGE SCALE GENOMIC DNA]</scope>
    <source>
        <strain evidence="10">Butters</strain>
        <tissue evidence="10">Head and leg muscle</tissue>
    </source>
</reference>
<dbReference type="InterPro" id="IPR013799">
    <property type="entry name" value="STAT_TF_prot_interaction"/>
</dbReference>
<evidence type="ECO:0000256" key="7">
    <source>
        <dbReference type="PROSITE-ProRule" id="PRU00282"/>
    </source>
</evidence>
<keyword evidence="11" id="KW-1185">Reference proteome</keyword>
<feature type="repeat" description="Solcar" evidence="7">
    <location>
        <begin position="18"/>
        <end position="104"/>
    </location>
</feature>
<keyword evidence="5" id="KW-0677">Repeat</keyword>
<comment type="caution">
    <text evidence="10">The sequence shown here is derived from an EMBL/GenBank/DDBJ whole genome shotgun (WGS) entry which is preliminary data.</text>
</comment>
<dbReference type="InterPro" id="IPR023395">
    <property type="entry name" value="MCP_dom_sf"/>
</dbReference>
<keyword evidence="6 7" id="KW-0472">Membrane</keyword>
<dbReference type="Pfam" id="PF02865">
    <property type="entry name" value="STAT_int"/>
    <property type="match status" value="1"/>
</dbReference>
<protein>
    <submittedName>
        <fullName evidence="10">Mitochondrial coenzyme A transporter SLC25A42</fullName>
    </submittedName>
</protein>
<evidence type="ECO:0000313" key="10">
    <source>
        <dbReference type="EMBL" id="RZC34156.1"/>
    </source>
</evidence>
<dbReference type="Proteomes" id="UP000292052">
    <property type="component" value="Unassembled WGS sequence"/>
</dbReference>
<evidence type="ECO:0000256" key="3">
    <source>
        <dbReference type="ARBA" id="ARBA00022448"/>
    </source>
</evidence>
<evidence type="ECO:0000313" key="11">
    <source>
        <dbReference type="Proteomes" id="UP000292052"/>
    </source>
</evidence>
<dbReference type="SUPFAM" id="SSF103506">
    <property type="entry name" value="Mitochondrial carrier"/>
    <property type="match status" value="1"/>
</dbReference>
<dbReference type="Gene3D" id="1.10.532.10">
    <property type="entry name" value="STAT transcription factor, N-terminal domain"/>
    <property type="match status" value="1"/>
</dbReference>
<dbReference type="PANTHER" id="PTHR24089">
    <property type="entry name" value="SOLUTE CARRIER FAMILY 25"/>
    <property type="match status" value="1"/>
</dbReference>
<dbReference type="GO" id="GO:0007165">
    <property type="term" value="P:signal transduction"/>
    <property type="evidence" value="ECO:0007669"/>
    <property type="project" value="InterPro"/>
</dbReference>
<dbReference type="PROSITE" id="PS50920">
    <property type="entry name" value="SOLCAR"/>
    <property type="match status" value="3"/>
</dbReference>
<evidence type="ECO:0000256" key="6">
    <source>
        <dbReference type="ARBA" id="ARBA00023136"/>
    </source>
</evidence>
<dbReference type="PRINTS" id="PR00926">
    <property type="entry name" value="MITOCARRIER"/>
</dbReference>
<dbReference type="GO" id="GO:0055085">
    <property type="term" value="P:transmembrane transport"/>
    <property type="evidence" value="ECO:0007669"/>
    <property type="project" value="InterPro"/>
</dbReference>
<feature type="domain" description="STAT transcription factor protein interaction" evidence="9">
    <location>
        <begin position="312"/>
        <end position="353"/>
    </location>
</feature>
<dbReference type="OrthoDB" id="270584at2759"/>
<accession>A0A482VN93</accession>
<evidence type="ECO:0000256" key="5">
    <source>
        <dbReference type="ARBA" id="ARBA00022737"/>
    </source>
</evidence>
<sequence length="353" mass="39828">MATECHDPLKSHELNNSQIVLTSLCAGAIAGALAKTTIAPLDRTKINFQISNKPYSTKKALKFLLQTYREQGFFALWRGNSATMARIVPHAAIQFTAHEQWKKILKVDGSNKSPKKRFLAGSLAGATSQSLTYPLDVARARMAVTHKQEYATLRHVFLKVFHEEGIAAFYKGYIPTIAGVIPYAGVSFFTYDSLKMLYRDHWNLDCNATPNPMVCLGFGAIAGMLGQCSSYPLDIIRRRMQTDTQGKYKSIWATVQIIYREGIIGGFYKGLSMNWIKGPIAVGISYSSYDNTRNLLRQLAAKYNKKFLSIMSLWAKAQQLPADSLQQIRAIYGDHFPIEVRHYLAQYIEEKFW</sequence>
<dbReference type="SUPFAM" id="SSF48092">
    <property type="entry name" value="Transcription factor STAT-4 N-domain"/>
    <property type="match status" value="1"/>
</dbReference>
<dbReference type="STRING" id="1661398.A0A482VN93"/>
<dbReference type="Gene3D" id="1.50.40.10">
    <property type="entry name" value="Mitochondrial carrier domain"/>
    <property type="match status" value="1"/>
</dbReference>
<dbReference type="GO" id="GO:0006355">
    <property type="term" value="P:regulation of DNA-templated transcription"/>
    <property type="evidence" value="ECO:0007669"/>
    <property type="project" value="InterPro"/>
</dbReference>
<proteinExistence type="inferred from homology"/>
<feature type="repeat" description="Solcar" evidence="7">
    <location>
        <begin position="210"/>
        <end position="295"/>
    </location>
</feature>
<keyword evidence="4 7" id="KW-0812">Transmembrane</keyword>
<evidence type="ECO:0000259" key="9">
    <source>
        <dbReference type="Pfam" id="PF02865"/>
    </source>
</evidence>
<gene>
    <name evidence="10" type="ORF">BDFB_005375</name>
</gene>
<feature type="repeat" description="Solcar" evidence="7">
    <location>
        <begin position="112"/>
        <end position="197"/>
    </location>
</feature>
<dbReference type="GO" id="GO:0016020">
    <property type="term" value="C:membrane"/>
    <property type="evidence" value="ECO:0007669"/>
    <property type="project" value="UniProtKB-SubCell"/>
</dbReference>